<dbReference type="PROSITE" id="PS00934">
    <property type="entry name" value="GLYOXALASE_I_1"/>
    <property type="match status" value="1"/>
</dbReference>
<organism evidence="3 4">
    <name type="scientific">Stratiformator vulcanicus</name>
    <dbReference type="NCBI Taxonomy" id="2527980"/>
    <lineage>
        <taxon>Bacteria</taxon>
        <taxon>Pseudomonadati</taxon>
        <taxon>Planctomycetota</taxon>
        <taxon>Planctomycetia</taxon>
        <taxon>Planctomycetales</taxon>
        <taxon>Planctomycetaceae</taxon>
        <taxon>Stratiformator</taxon>
    </lineage>
</organism>
<accession>A0A517R462</accession>
<dbReference type="Pfam" id="PF00903">
    <property type="entry name" value="Glyoxalase"/>
    <property type="match status" value="1"/>
</dbReference>
<dbReference type="EC" id="2.5.1.18" evidence="3"/>
<proteinExistence type="predicted"/>
<evidence type="ECO:0000259" key="2">
    <source>
        <dbReference type="PROSITE" id="PS51819"/>
    </source>
</evidence>
<evidence type="ECO:0000256" key="1">
    <source>
        <dbReference type="ARBA" id="ARBA00022723"/>
    </source>
</evidence>
<dbReference type="Gene3D" id="3.10.180.10">
    <property type="entry name" value="2,3-Dihydroxybiphenyl 1,2-Dioxygenase, domain 1"/>
    <property type="match status" value="1"/>
</dbReference>
<feature type="domain" description="VOC" evidence="2">
    <location>
        <begin position="5"/>
        <end position="129"/>
    </location>
</feature>
<dbReference type="InterPro" id="IPR050383">
    <property type="entry name" value="GlyoxalaseI/FosfomycinResist"/>
</dbReference>
<dbReference type="GO" id="GO:0046872">
    <property type="term" value="F:metal ion binding"/>
    <property type="evidence" value="ECO:0007669"/>
    <property type="project" value="UniProtKB-KW"/>
</dbReference>
<keyword evidence="3" id="KW-0808">Transferase</keyword>
<dbReference type="RefSeq" id="WP_145364770.1">
    <property type="nucleotide sequence ID" value="NZ_CP036268.1"/>
</dbReference>
<dbReference type="AlphaFoldDB" id="A0A517R462"/>
<gene>
    <name evidence="3" type="primary">fosA</name>
    <name evidence="3" type="ORF">Pan189_30810</name>
</gene>
<dbReference type="GO" id="GO:0004462">
    <property type="term" value="F:lactoylglutathione lyase activity"/>
    <property type="evidence" value="ECO:0007669"/>
    <property type="project" value="InterPro"/>
</dbReference>
<evidence type="ECO:0000313" key="3">
    <source>
        <dbReference type="EMBL" id="QDT38685.1"/>
    </source>
</evidence>
<dbReference type="InterPro" id="IPR029068">
    <property type="entry name" value="Glyas_Bleomycin-R_OHBP_Dase"/>
</dbReference>
<keyword evidence="4" id="KW-1185">Reference proteome</keyword>
<dbReference type="InterPro" id="IPR004360">
    <property type="entry name" value="Glyas_Fos-R_dOase_dom"/>
</dbReference>
<dbReference type="Proteomes" id="UP000317318">
    <property type="component" value="Chromosome"/>
</dbReference>
<name>A0A517R462_9PLAN</name>
<dbReference type="InterPro" id="IPR018146">
    <property type="entry name" value="Glyoxalase_1_CS"/>
</dbReference>
<dbReference type="InterPro" id="IPR037523">
    <property type="entry name" value="VOC_core"/>
</dbReference>
<dbReference type="OrthoDB" id="9800322at2"/>
<reference evidence="3 4" key="1">
    <citation type="submission" date="2019-02" db="EMBL/GenBank/DDBJ databases">
        <title>Deep-cultivation of Planctomycetes and their phenomic and genomic characterization uncovers novel biology.</title>
        <authorList>
            <person name="Wiegand S."/>
            <person name="Jogler M."/>
            <person name="Boedeker C."/>
            <person name="Pinto D."/>
            <person name="Vollmers J."/>
            <person name="Rivas-Marin E."/>
            <person name="Kohn T."/>
            <person name="Peeters S.H."/>
            <person name="Heuer A."/>
            <person name="Rast P."/>
            <person name="Oberbeckmann S."/>
            <person name="Bunk B."/>
            <person name="Jeske O."/>
            <person name="Meyerdierks A."/>
            <person name="Storesund J.E."/>
            <person name="Kallscheuer N."/>
            <person name="Luecker S."/>
            <person name="Lage O.M."/>
            <person name="Pohl T."/>
            <person name="Merkel B.J."/>
            <person name="Hornburger P."/>
            <person name="Mueller R.-W."/>
            <person name="Bruemmer F."/>
            <person name="Labrenz M."/>
            <person name="Spormann A.M."/>
            <person name="Op den Camp H."/>
            <person name="Overmann J."/>
            <person name="Amann R."/>
            <person name="Jetten M.S.M."/>
            <person name="Mascher T."/>
            <person name="Medema M.H."/>
            <person name="Devos D.P."/>
            <person name="Kaster A.-K."/>
            <person name="Ovreas L."/>
            <person name="Rohde M."/>
            <person name="Galperin M.Y."/>
            <person name="Jogler C."/>
        </authorList>
    </citation>
    <scope>NUCLEOTIDE SEQUENCE [LARGE SCALE GENOMIC DNA]</scope>
    <source>
        <strain evidence="3 4">Pan189</strain>
    </source>
</reference>
<dbReference type="SUPFAM" id="SSF54593">
    <property type="entry name" value="Glyoxalase/Bleomycin resistance protein/Dihydroxybiphenyl dioxygenase"/>
    <property type="match status" value="1"/>
</dbReference>
<dbReference type="PROSITE" id="PS51819">
    <property type="entry name" value="VOC"/>
    <property type="match status" value="1"/>
</dbReference>
<sequence length="129" mass="14120">MRVQQIDHVTLVVKDLEASRQFYVDTLGMEVVPRPNFDFAGSWFRAGETLIHLILESERSGPAGVNEDGRNKNSRCTHLAFSVPDAREAASELEAAGVPFLDPPKLRPDGACQVFVTDPDGHVVELCSG</sequence>
<dbReference type="PANTHER" id="PTHR21366">
    <property type="entry name" value="GLYOXALASE FAMILY PROTEIN"/>
    <property type="match status" value="1"/>
</dbReference>
<dbReference type="GO" id="GO:0004364">
    <property type="term" value="F:glutathione transferase activity"/>
    <property type="evidence" value="ECO:0007669"/>
    <property type="project" value="UniProtKB-EC"/>
</dbReference>
<evidence type="ECO:0000313" key="4">
    <source>
        <dbReference type="Proteomes" id="UP000317318"/>
    </source>
</evidence>
<dbReference type="PANTHER" id="PTHR21366:SF22">
    <property type="entry name" value="VOC DOMAIN-CONTAINING PROTEIN"/>
    <property type="match status" value="1"/>
</dbReference>
<dbReference type="KEGG" id="svp:Pan189_30810"/>
<keyword evidence="1" id="KW-0479">Metal-binding</keyword>
<dbReference type="EMBL" id="CP036268">
    <property type="protein sequence ID" value="QDT38685.1"/>
    <property type="molecule type" value="Genomic_DNA"/>
</dbReference>
<protein>
    <submittedName>
        <fullName evidence="3">Glutathione transferase FosA</fullName>
        <ecNumber evidence="3">2.5.1.18</ecNumber>
    </submittedName>
</protein>